<feature type="region of interest" description="Disordered" evidence="1">
    <location>
        <begin position="46"/>
        <end position="65"/>
    </location>
</feature>
<feature type="region of interest" description="Disordered" evidence="1">
    <location>
        <begin position="1"/>
        <end position="27"/>
    </location>
</feature>
<gene>
    <name evidence="2" type="ORF">LVIROSA_LOCUS32411</name>
</gene>
<protein>
    <submittedName>
        <fullName evidence="2">Uncharacterized protein</fullName>
    </submittedName>
</protein>
<organism evidence="2 3">
    <name type="scientific">Lactuca virosa</name>
    <dbReference type="NCBI Taxonomy" id="75947"/>
    <lineage>
        <taxon>Eukaryota</taxon>
        <taxon>Viridiplantae</taxon>
        <taxon>Streptophyta</taxon>
        <taxon>Embryophyta</taxon>
        <taxon>Tracheophyta</taxon>
        <taxon>Spermatophyta</taxon>
        <taxon>Magnoliopsida</taxon>
        <taxon>eudicotyledons</taxon>
        <taxon>Gunneridae</taxon>
        <taxon>Pentapetalae</taxon>
        <taxon>asterids</taxon>
        <taxon>campanulids</taxon>
        <taxon>Asterales</taxon>
        <taxon>Asteraceae</taxon>
        <taxon>Cichorioideae</taxon>
        <taxon>Cichorieae</taxon>
        <taxon>Lactucinae</taxon>
        <taxon>Lactuca</taxon>
    </lineage>
</organism>
<evidence type="ECO:0000313" key="3">
    <source>
        <dbReference type="Proteomes" id="UP001157418"/>
    </source>
</evidence>
<dbReference type="AlphaFoldDB" id="A0AAU9P937"/>
<name>A0AAU9P937_9ASTR</name>
<accession>A0AAU9P937</accession>
<sequence length="170" mass="18844">MPKKRRRRDPRPGELIAESVQPPTSNAETAQVIQDVQTPIVESAQVHEDVQSPTVEPAQVDEDDQSPTFVEDFFVNEETFASGSSSAPPSPEHDVASIMLAKLLAFQDSIPRSRGKGIHIGSGQRGDEDSQQTIFELRQEILILKQESIEKDLLIGKLDVRVSELEKENS</sequence>
<evidence type="ECO:0000256" key="1">
    <source>
        <dbReference type="SAM" id="MobiDB-lite"/>
    </source>
</evidence>
<proteinExistence type="predicted"/>
<dbReference type="EMBL" id="CAKMRJ010005523">
    <property type="protein sequence ID" value="CAH1446738.1"/>
    <property type="molecule type" value="Genomic_DNA"/>
</dbReference>
<reference evidence="2 3" key="1">
    <citation type="submission" date="2022-01" db="EMBL/GenBank/DDBJ databases">
        <authorList>
            <person name="Xiong W."/>
            <person name="Schranz E."/>
        </authorList>
    </citation>
    <scope>NUCLEOTIDE SEQUENCE [LARGE SCALE GENOMIC DNA]</scope>
</reference>
<dbReference type="Proteomes" id="UP001157418">
    <property type="component" value="Unassembled WGS sequence"/>
</dbReference>
<comment type="caution">
    <text evidence="2">The sequence shown here is derived from an EMBL/GenBank/DDBJ whole genome shotgun (WGS) entry which is preliminary data.</text>
</comment>
<keyword evidence="3" id="KW-1185">Reference proteome</keyword>
<evidence type="ECO:0000313" key="2">
    <source>
        <dbReference type="EMBL" id="CAH1446738.1"/>
    </source>
</evidence>